<dbReference type="SUPFAM" id="SSF54928">
    <property type="entry name" value="RNA-binding domain, RBD"/>
    <property type="match status" value="1"/>
</dbReference>
<sequence length="162" mass="18253">MGPPRESSSDEPRSLLASNLHSDVTEQELHAIFLPFSHICTAQVCRDRSTINHSHGYGFVNFEHHHDAENALAALNFSELMGKPMFIMWGQDMTIKVLARHNESSSSDRQVIDWTESIEQSWGRRLENTVKSYFKTVMSSPDTLLGISLLTLACTESFIKGL</sequence>
<evidence type="ECO:0000313" key="5">
    <source>
        <dbReference type="Proteomes" id="UP000472260"/>
    </source>
</evidence>
<dbReference type="SMART" id="SM00360">
    <property type="entry name" value="RRM"/>
    <property type="match status" value="1"/>
</dbReference>
<dbReference type="Proteomes" id="UP000472260">
    <property type="component" value="Unassembled WGS sequence"/>
</dbReference>
<dbReference type="GO" id="GO:0003723">
    <property type="term" value="F:RNA binding"/>
    <property type="evidence" value="ECO:0007669"/>
    <property type="project" value="UniProtKB-UniRule"/>
</dbReference>
<protein>
    <recommendedName>
        <fullName evidence="3">RRM domain-containing protein</fullName>
    </recommendedName>
</protein>
<dbReference type="InterPro" id="IPR035979">
    <property type="entry name" value="RBD_domain_sf"/>
</dbReference>
<dbReference type="PANTHER" id="PTHR48034">
    <property type="entry name" value="TRANSFORMER-2 SEX-DETERMINING PROTEIN-RELATED"/>
    <property type="match status" value="1"/>
</dbReference>
<dbReference type="Ensembl" id="ENSSANT00000067185.1">
    <property type="protein sequence ID" value="ENSSANP00000063189.1"/>
    <property type="gene ID" value="ENSSANG00000031516.1"/>
</dbReference>
<evidence type="ECO:0000259" key="3">
    <source>
        <dbReference type="PROSITE" id="PS50102"/>
    </source>
</evidence>
<keyword evidence="1 2" id="KW-0694">RNA-binding</keyword>
<dbReference type="AlphaFoldDB" id="A0A671PZQ5"/>
<dbReference type="PROSITE" id="PS50102">
    <property type="entry name" value="RRM"/>
    <property type="match status" value="1"/>
</dbReference>
<organism evidence="4 5">
    <name type="scientific">Sinocyclocheilus anshuiensis</name>
    <dbReference type="NCBI Taxonomy" id="1608454"/>
    <lineage>
        <taxon>Eukaryota</taxon>
        <taxon>Metazoa</taxon>
        <taxon>Chordata</taxon>
        <taxon>Craniata</taxon>
        <taxon>Vertebrata</taxon>
        <taxon>Euteleostomi</taxon>
        <taxon>Actinopterygii</taxon>
        <taxon>Neopterygii</taxon>
        <taxon>Teleostei</taxon>
        <taxon>Ostariophysi</taxon>
        <taxon>Cypriniformes</taxon>
        <taxon>Cyprinidae</taxon>
        <taxon>Cyprininae</taxon>
        <taxon>Sinocyclocheilus</taxon>
    </lineage>
</organism>
<dbReference type="InterPro" id="IPR050441">
    <property type="entry name" value="RBM"/>
</dbReference>
<keyword evidence="5" id="KW-1185">Reference proteome</keyword>
<name>A0A671PZQ5_9TELE</name>
<evidence type="ECO:0000313" key="4">
    <source>
        <dbReference type="Ensembl" id="ENSSANP00000063189.1"/>
    </source>
</evidence>
<accession>A0A671PZQ5</accession>
<reference evidence="4" key="2">
    <citation type="submission" date="2025-09" db="UniProtKB">
        <authorList>
            <consortium name="Ensembl"/>
        </authorList>
    </citation>
    <scope>IDENTIFICATION</scope>
</reference>
<evidence type="ECO:0000256" key="1">
    <source>
        <dbReference type="ARBA" id="ARBA00022884"/>
    </source>
</evidence>
<evidence type="ECO:0000256" key="2">
    <source>
        <dbReference type="PROSITE-ProRule" id="PRU00176"/>
    </source>
</evidence>
<reference evidence="4" key="1">
    <citation type="submission" date="2025-08" db="UniProtKB">
        <authorList>
            <consortium name="Ensembl"/>
        </authorList>
    </citation>
    <scope>IDENTIFICATION</scope>
</reference>
<dbReference type="Gene3D" id="3.30.70.330">
    <property type="match status" value="1"/>
</dbReference>
<proteinExistence type="predicted"/>
<dbReference type="Pfam" id="PF00076">
    <property type="entry name" value="RRM_1"/>
    <property type="match status" value="1"/>
</dbReference>
<dbReference type="InterPro" id="IPR012677">
    <property type="entry name" value="Nucleotide-bd_a/b_plait_sf"/>
</dbReference>
<dbReference type="InterPro" id="IPR000504">
    <property type="entry name" value="RRM_dom"/>
</dbReference>
<feature type="domain" description="RRM" evidence="3">
    <location>
        <begin position="13"/>
        <end position="92"/>
    </location>
</feature>